<proteinExistence type="predicted"/>
<feature type="region of interest" description="Disordered" evidence="1">
    <location>
        <begin position="315"/>
        <end position="344"/>
    </location>
</feature>
<accession>A0A6N6JZ07</accession>
<dbReference type="Gene3D" id="1.10.8.1180">
    <property type="match status" value="1"/>
</dbReference>
<comment type="caution">
    <text evidence="3">The sequence shown here is derived from an EMBL/GenBank/DDBJ whole genome shotgun (WGS) entry which is preliminary data.</text>
</comment>
<dbReference type="AlphaFoldDB" id="A0A6N6JZ07"/>
<reference evidence="3 4" key="1">
    <citation type="submission" date="2018-08" db="EMBL/GenBank/DDBJ databases">
        <title>Complete genomic analysis of a Citrobacter pasteurii isolated from cockles (Cerastoderma edule) containing a new chromosomic qnrB allele.</title>
        <authorList>
            <person name="Rodrigues A."/>
            <person name="Baptista T."/>
            <person name="Quesada A."/>
            <person name="Campos M.J."/>
        </authorList>
    </citation>
    <scope>NUCLEOTIDE SEQUENCE [LARGE SCALE GENOMIC DNA]</scope>
    <source>
        <strain evidence="3 4">BA18</strain>
    </source>
</reference>
<feature type="domain" description="DnaT DNA-binding" evidence="2">
    <location>
        <begin position="195"/>
        <end position="261"/>
    </location>
</feature>
<evidence type="ECO:0000313" key="3">
    <source>
        <dbReference type="EMBL" id="KAA1272878.1"/>
    </source>
</evidence>
<keyword evidence="3" id="KW-0238">DNA-binding</keyword>
<evidence type="ECO:0000256" key="1">
    <source>
        <dbReference type="SAM" id="MobiDB-lite"/>
    </source>
</evidence>
<dbReference type="InterPro" id="IPR040480">
    <property type="entry name" value="DnaT_DNA_bind"/>
</dbReference>
<dbReference type="Pfam" id="PF17948">
    <property type="entry name" value="DnaT"/>
    <property type="match status" value="1"/>
</dbReference>
<gene>
    <name evidence="3" type="ORF">DXF85_23880</name>
</gene>
<dbReference type="GO" id="GO:0003677">
    <property type="term" value="F:DNA binding"/>
    <property type="evidence" value="ECO:0007669"/>
    <property type="project" value="UniProtKB-KW"/>
</dbReference>
<dbReference type="InterPro" id="IPR036388">
    <property type="entry name" value="WH-like_DNA-bd_sf"/>
</dbReference>
<organism evidence="3 4">
    <name type="scientific">Citrobacter pasteurii</name>
    <dbReference type="NCBI Taxonomy" id="1563222"/>
    <lineage>
        <taxon>Bacteria</taxon>
        <taxon>Pseudomonadati</taxon>
        <taxon>Pseudomonadota</taxon>
        <taxon>Gammaproteobacteria</taxon>
        <taxon>Enterobacterales</taxon>
        <taxon>Enterobacteriaceae</taxon>
        <taxon>Citrobacter</taxon>
    </lineage>
</organism>
<evidence type="ECO:0000313" key="4">
    <source>
        <dbReference type="Proteomes" id="UP000468420"/>
    </source>
</evidence>
<feature type="compositionally biased region" description="Basic and acidic residues" evidence="1">
    <location>
        <begin position="96"/>
        <end position="111"/>
    </location>
</feature>
<protein>
    <submittedName>
        <fullName evidence="3">DNA-binding protein</fullName>
    </submittedName>
</protein>
<dbReference type="Proteomes" id="UP000468420">
    <property type="component" value="Unassembled WGS sequence"/>
</dbReference>
<dbReference type="RefSeq" id="WP_149692495.1">
    <property type="nucleotide sequence ID" value="NZ_JBEUGM010000009.1"/>
</dbReference>
<feature type="region of interest" description="Disordered" evidence="1">
    <location>
        <begin position="260"/>
        <end position="283"/>
    </location>
</feature>
<feature type="compositionally biased region" description="Basic and acidic residues" evidence="1">
    <location>
        <begin position="335"/>
        <end position="344"/>
    </location>
</feature>
<evidence type="ECO:0000259" key="2">
    <source>
        <dbReference type="Pfam" id="PF17948"/>
    </source>
</evidence>
<feature type="region of interest" description="Disordered" evidence="1">
    <location>
        <begin position="96"/>
        <end position="171"/>
    </location>
</feature>
<name>A0A6N6JZ07_9ENTR</name>
<dbReference type="EMBL" id="QRDC01000034">
    <property type="protein sequence ID" value="KAA1272878.1"/>
    <property type="molecule type" value="Genomic_DNA"/>
</dbReference>
<dbReference type="Gene3D" id="1.10.10.10">
    <property type="entry name" value="Winged helix-like DNA-binding domain superfamily/Winged helix DNA-binding domain"/>
    <property type="match status" value="1"/>
</dbReference>
<sequence length="344" mass="38219">MSLDAMRWAKKAKTGRSSAKSVLTWMADMCGADFTTYPSIAALVEATELDKKTVQASLQHLVEIGFIQDTGERRGRTKQIPVYKLVGIEESIEDAERTQKREHYQNRDALKKPKNGTVKPNEPKNGCIKSGETIPFFPSNDPKNGIRNPPEESKDLNPTHNARGSEVEPVNNNPVPEYPGQPGIAYPAAQSFGKFPMTTEWAPSADFRQRAAYWNFPIPADLAAKELKAALASFTDYWISEQKVFTQTQWEQKFARHLQNTKSTPPRGNTHAGLDPNSTANAAVQRARAARAAQLRGRGEGVDVLGAHDGNLFQPMGDQKRLGPVGPMDCSDWEFDQRPDDERL</sequence>